<evidence type="ECO:0000256" key="7">
    <source>
        <dbReference type="ARBA" id="ARBA00023193"/>
    </source>
</evidence>
<evidence type="ECO:0000256" key="4">
    <source>
        <dbReference type="ARBA" id="ARBA00022741"/>
    </source>
</evidence>
<evidence type="ECO:0000313" key="15">
    <source>
        <dbReference type="Proteomes" id="UP000038009"/>
    </source>
</evidence>
<evidence type="ECO:0000256" key="2">
    <source>
        <dbReference type="ARBA" id="ARBA00022527"/>
    </source>
</evidence>
<dbReference type="InterPro" id="IPR000719">
    <property type="entry name" value="Prot_kinase_dom"/>
</dbReference>
<dbReference type="VEuPathDB" id="TriTrypDB:Lsey_0005_0260"/>
<keyword evidence="2" id="KW-0723">Serine/threonine-protein kinase</keyword>
<dbReference type="Gene3D" id="3.30.200.20">
    <property type="entry name" value="Phosphorylase Kinase, domain 1"/>
    <property type="match status" value="1"/>
</dbReference>
<comment type="caution">
    <text evidence="14">The sequence shown here is derived from an EMBL/GenBank/DDBJ whole genome shotgun (WGS) entry which is preliminary data.</text>
</comment>
<accession>A0A0N1I8U7</accession>
<evidence type="ECO:0000256" key="11">
    <source>
        <dbReference type="SAM" id="MobiDB-lite"/>
    </source>
</evidence>
<dbReference type="OrthoDB" id="341578at2759"/>
<gene>
    <name evidence="14" type="ORF">ABL78_0393</name>
</gene>
<keyword evidence="12" id="KW-1133">Transmembrane helix</keyword>
<protein>
    <recommendedName>
        <fullName evidence="1">non-specific serine/threonine protein kinase</fullName>
        <ecNumber evidence="1">2.7.11.1</ecNumber>
    </recommendedName>
</protein>
<comment type="catalytic activity">
    <reaction evidence="9">
        <text>L-threonyl-[protein] + ATP = O-phospho-L-threonyl-[protein] + ADP + H(+)</text>
        <dbReference type="Rhea" id="RHEA:46608"/>
        <dbReference type="Rhea" id="RHEA-COMP:11060"/>
        <dbReference type="Rhea" id="RHEA-COMP:11605"/>
        <dbReference type="ChEBI" id="CHEBI:15378"/>
        <dbReference type="ChEBI" id="CHEBI:30013"/>
        <dbReference type="ChEBI" id="CHEBI:30616"/>
        <dbReference type="ChEBI" id="CHEBI:61977"/>
        <dbReference type="ChEBI" id="CHEBI:456216"/>
        <dbReference type="EC" id="2.7.11.1"/>
    </reaction>
    <physiologicalReaction direction="left-to-right" evidence="9">
        <dbReference type="Rhea" id="RHEA:46609"/>
    </physiologicalReaction>
</comment>
<evidence type="ECO:0000256" key="5">
    <source>
        <dbReference type="ARBA" id="ARBA00022777"/>
    </source>
</evidence>
<evidence type="ECO:0000256" key="6">
    <source>
        <dbReference type="ARBA" id="ARBA00022840"/>
    </source>
</evidence>
<dbReference type="Proteomes" id="UP000038009">
    <property type="component" value="Unassembled WGS sequence"/>
</dbReference>
<dbReference type="GO" id="GO:0005634">
    <property type="term" value="C:nucleus"/>
    <property type="evidence" value="ECO:0007669"/>
    <property type="project" value="TreeGrafter"/>
</dbReference>
<comment type="catalytic activity">
    <reaction evidence="10">
        <text>L-seryl-[protein] + ATP = O-phospho-L-seryl-[protein] + ADP + H(+)</text>
        <dbReference type="Rhea" id="RHEA:17989"/>
        <dbReference type="Rhea" id="RHEA-COMP:9863"/>
        <dbReference type="Rhea" id="RHEA-COMP:11604"/>
        <dbReference type="ChEBI" id="CHEBI:15378"/>
        <dbReference type="ChEBI" id="CHEBI:29999"/>
        <dbReference type="ChEBI" id="CHEBI:30616"/>
        <dbReference type="ChEBI" id="CHEBI:83421"/>
        <dbReference type="ChEBI" id="CHEBI:456216"/>
        <dbReference type="EC" id="2.7.11.1"/>
    </reaction>
    <physiologicalReaction direction="left-to-right" evidence="10">
        <dbReference type="Rhea" id="RHEA:17990"/>
    </physiologicalReaction>
</comment>
<evidence type="ECO:0000256" key="1">
    <source>
        <dbReference type="ARBA" id="ARBA00012513"/>
    </source>
</evidence>
<keyword evidence="4" id="KW-0547">Nucleotide-binding</keyword>
<evidence type="ECO:0000256" key="8">
    <source>
        <dbReference type="ARBA" id="ARBA00037982"/>
    </source>
</evidence>
<keyword evidence="7" id="KW-0652">Protein synthesis inhibitor</keyword>
<dbReference type="OMA" id="WIEDIAV"/>
<dbReference type="GO" id="GO:0017148">
    <property type="term" value="P:negative regulation of translation"/>
    <property type="evidence" value="ECO:0007669"/>
    <property type="project" value="UniProtKB-KW"/>
</dbReference>
<dbReference type="FunFam" id="3.30.200.20:FF:000704">
    <property type="entry name" value="Eukaryotic translation initiation factor 2-alpha kinase, putative"/>
    <property type="match status" value="1"/>
</dbReference>
<evidence type="ECO:0000256" key="10">
    <source>
        <dbReference type="ARBA" id="ARBA00048977"/>
    </source>
</evidence>
<dbReference type="PROSITE" id="PS00108">
    <property type="entry name" value="PROTEIN_KINASE_ST"/>
    <property type="match status" value="1"/>
</dbReference>
<feature type="domain" description="Protein kinase" evidence="13">
    <location>
        <begin position="915"/>
        <end position="1233"/>
    </location>
</feature>
<dbReference type="SMART" id="SM00220">
    <property type="entry name" value="S_TKc"/>
    <property type="match status" value="1"/>
</dbReference>
<dbReference type="Pfam" id="PF00069">
    <property type="entry name" value="Pkinase"/>
    <property type="match status" value="1"/>
</dbReference>
<keyword evidence="12" id="KW-0812">Transmembrane</keyword>
<dbReference type="PANTHER" id="PTHR11042">
    <property type="entry name" value="EUKARYOTIC TRANSLATION INITIATION FACTOR 2-ALPHA KINASE EIF2-ALPHA KINASE -RELATED"/>
    <property type="match status" value="1"/>
</dbReference>
<dbReference type="InterPro" id="IPR011009">
    <property type="entry name" value="Kinase-like_dom_sf"/>
</dbReference>
<dbReference type="InterPro" id="IPR050339">
    <property type="entry name" value="CC_SR_Kinase"/>
</dbReference>
<feature type="region of interest" description="Disordered" evidence="11">
    <location>
        <begin position="1363"/>
        <end position="1385"/>
    </location>
</feature>
<comment type="similarity">
    <text evidence="8">Belongs to the protein kinase superfamily. Ser/Thr protein kinase family. GCN2 subfamily.</text>
</comment>
<keyword evidence="12" id="KW-0472">Membrane</keyword>
<dbReference type="InterPro" id="IPR008271">
    <property type="entry name" value="Ser/Thr_kinase_AS"/>
</dbReference>
<feature type="transmembrane region" description="Helical" evidence="12">
    <location>
        <begin position="35"/>
        <end position="55"/>
    </location>
</feature>
<feature type="region of interest" description="Disordered" evidence="11">
    <location>
        <begin position="841"/>
        <end position="861"/>
    </location>
</feature>
<evidence type="ECO:0000256" key="12">
    <source>
        <dbReference type="SAM" id="Phobius"/>
    </source>
</evidence>
<feature type="compositionally biased region" description="Polar residues" evidence="11">
    <location>
        <begin position="841"/>
        <end position="852"/>
    </location>
</feature>
<dbReference type="PANTHER" id="PTHR11042:SF160">
    <property type="entry name" value="EUKARYOTIC TRANSLATION INITIATION FACTOR 2-ALPHA KINASE 1"/>
    <property type="match status" value="1"/>
</dbReference>
<reference evidence="14 15" key="1">
    <citation type="journal article" date="2015" name="PLoS Pathog.">
        <title>Leptomonas seymouri: Adaptations to the Dixenous Life Cycle Analyzed by Genome Sequencing, Transcriptome Profiling and Co-infection with Leishmania donovani.</title>
        <authorList>
            <person name="Kraeva N."/>
            <person name="Butenko A."/>
            <person name="Hlavacova J."/>
            <person name="Kostygov A."/>
            <person name="Myskova J."/>
            <person name="Grybchuk D."/>
            <person name="Lestinova T."/>
            <person name="Votypka J."/>
            <person name="Volf P."/>
            <person name="Opperdoes F."/>
            <person name="Flegontov P."/>
            <person name="Lukes J."/>
            <person name="Yurchenko V."/>
        </authorList>
    </citation>
    <scope>NUCLEOTIDE SEQUENCE [LARGE SCALE GENOMIC DNA]</scope>
    <source>
        <strain evidence="14 15">ATCC 30220</strain>
    </source>
</reference>
<dbReference type="CDD" id="cd13996">
    <property type="entry name" value="STKc_EIF2AK"/>
    <property type="match status" value="1"/>
</dbReference>
<evidence type="ECO:0000256" key="3">
    <source>
        <dbReference type="ARBA" id="ARBA00022679"/>
    </source>
</evidence>
<evidence type="ECO:0000259" key="13">
    <source>
        <dbReference type="PROSITE" id="PS50011"/>
    </source>
</evidence>
<feature type="compositionally biased region" description="Polar residues" evidence="11">
    <location>
        <begin position="1291"/>
        <end position="1304"/>
    </location>
</feature>
<dbReference type="FunFam" id="1.10.510.10:FF:001177">
    <property type="entry name" value="eukaryotic translation initiation factor 2-alpha kinase 1-like"/>
    <property type="match status" value="1"/>
</dbReference>
<dbReference type="GO" id="GO:0004694">
    <property type="term" value="F:eukaryotic translation initiation factor 2alpha kinase activity"/>
    <property type="evidence" value="ECO:0007669"/>
    <property type="project" value="TreeGrafter"/>
</dbReference>
<name>A0A0N1I8U7_LEPSE</name>
<dbReference type="GO" id="GO:0005524">
    <property type="term" value="F:ATP binding"/>
    <property type="evidence" value="ECO:0007669"/>
    <property type="project" value="UniProtKB-KW"/>
</dbReference>
<sequence>MIRDVAGNVFNARAFNTWANADGVQLRHSQVLRRVVVRVVVLLMLLLLACSALSVRASVQRANDAQPQFFTGDAIHSVTSALSEDYISPSGNEVALRYTFGGRNLGLVLSEHGFLHAYDLESGKLLWSADVGGDMISVEVEMPPSRDMILRDPLALPFLVRGNSLFTRIPLYTYNPTPPIIDTVELPVNLPDFLRPYFFMNISTLLRRQTVFFCGTDIFVTTSAEFIDLDSSTGHHIPQQHCGRKRRGKRNAYCHAQGGRGGNTSSVPVHNELVPILHVVRYNIVLHVVKAGEYSWSIMLSQLQLSPRTSFDSVYRRAAAAANSPRATAAEAGREEIKEHDGEANPRFFSHLMRSLFDYDAEHSGNSSGKFSPSTERRAAAKANFTEEGTDLQSEVATAAIIEALGQRRSQVAEYVSRALSLQQLNKSHIQLRYVLDNTAMWTATLPSPTRTVFSFDMEKDDLDGEEAPPLRGSLASAQAVASYVWVSGADSIFRIPVQRSVYLGSAAAKEAGEYAVYVESSDENIVDAQRRLRLTSTTFASALMPTQRTTGDLQLVPFLHQAGNVDMSQTAMAMDVEGDEREGAELDRYYHERSWWEPHFFSSPFPSEVPGAYNVGNSVGGYSTSEEVLRTGLAWRTAGIFSFHVLCLAGSIAFLCAGVPPRHQLQRAWAQADRNRDRLSHNSVSRPQSTRLMPQDLMSGCAGGGDVRSPFSPVIGGFPVDSPAQRAIDATMGARSASPARLDESDSVLCDVKETLDLKAGKSGTAPPQTWDDRTPEEVYAMMHEESEEECATRVEAGSATVPATEGKVLSASRTVQRPRRSLIDPFPRTTTVINEHNAAQSRCACTSPNPSSSDDDSEEIDMGERWWLRAQLCSHRPSATTLDETMSDKVSSARFSSAPDATEEEGKLFQLHFKVLEKIGFGGEGCVFCVEHRVTHARYAIKAILIHEQDEERVVQEAVLHSSFDHANVVRFYFCWIEDIAVSTADRLQLCNVGEDGMDTMSLGCSDRSFPMSSSRDNTLIDEDKDDSVTGATYHMLFIQMEYFSRGTLADWLRSRKGFYRLEVLQYMRNIVDGLVYLHNQDVVHRDLKPTNIFVSNANVLKIGDFGLAKRRMPTTNSSSDLASNVVGLQQERSVVGGSPLYCSPEQTRGDAVNKPSDIFSFGIIAVEMLCTFTTLHERIRILTDAQQGVLPVELEESFPEEAQIIKPLLASEPPQRPPLRRVQRQLTRLISTLEDSEQDAEDVPHSPAETAVPSQLVVPVSQPIVHATQVPVLNPSCSTEVIACGECTGSNSSLSRPSTAETVRKPGKPATADIVHSVAATRSASLTAPLPASCYLEHQDTAGELSLPRWPVILANSLPSSDATSSLQKQRRPDQSGRQGSVLSANSAHFAKHRNSYHDRRYASSSSSPGAEAVMAAANISNAETMLQRCASLPPPAELIVTDPYGPPRTPVTYMGDADLSSILKRDLQDRSIPPPD</sequence>
<dbReference type="Gene3D" id="1.10.510.10">
    <property type="entry name" value="Transferase(Phosphotransferase) domain 1"/>
    <property type="match status" value="1"/>
</dbReference>
<evidence type="ECO:0000256" key="9">
    <source>
        <dbReference type="ARBA" id="ARBA00048659"/>
    </source>
</evidence>
<feature type="region of interest" description="Disordered" evidence="11">
    <location>
        <begin position="1291"/>
        <end position="1312"/>
    </location>
</feature>
<dbReference type="EMBL" id="LJSK01000005">
    <property type="protein sequence ID" value="KPI90463.1"/>
    <property type="molecule type" value="Genomic_DNA"/>
</dbReference>
<dbReference type="GO" id="GO:0005737">
    <property type="term" value="C:cytoplasm"/>
    <property type="evidence" value="ECO:0007669"/>
    <property type="project" value="TreeGrafter"/>
</dbReference>
<proteinExistence type="inferred from homology"/>
<dbReference type="EC" id="2.7.11.1" evidence="1"/>
<keyword evidence="3" id="KW-0808">Transferase</keyword>
<keyword evidence="5" id="KW-0418">Kinase</keyword>
<keyword evidence="15" id="KW-1185">Reference proteome</keyword>
<dbReference type="PROSITE" id="PS50011">
    <property type="entry name" value="PROTEIN_KINASE_DOM"/>
    <property type="match status" value="1"/>
</dbReference>
<evidence type="ECO:0000313" key="14">
    <source>
        <dbReference type="EMBL" id="KPI90463.1"/>
    </source>
</evidence>
<dbReference type="SUPFAM" id="SSF56112">
    <property type="entry name" value="Protein kinase-like (PK-like)"/>
    <property type="match status" value="1"/>
</dbReference>
<organism evidence="14 15">
    <name type="scientific">Leptomonas seymouri</name>
    <dbReference type="NCBI Taxonomy" id="5684"/>
    <lineage>
        <taxon>Eukaryota</taxon>
        <taxon>Discoba</taxon>
        <taxon>Euglenozoa</taxon>
        <taxon>Kinetoplastea</taxon>
        <taxon>Metakinetoplastina</taxon>
        <taxon>Trypanosomatida</taxon>
        <taxon>Trypanosomatidae</taxon>
        <taxon>Leishmaniinae</taxon>
        <taxon>Leptomonas</taxon>
    </lineage>
</organism>
<keyword evidence="6" id="KW-0067">ATP-binding</keyword>